<dbReference type="GO" id="GO:0001096">
    <property type="term" value="F:TFIIF-class transcription factor complex binding"/>
    <property type="evidence" value="ECO:0007669"/>
    <property type="project" value="TreeGrafter"/>
</dbReference>
<evidence type="ECO:0000256" key="8">
    <source>
        <dbReference type="SAM" id="MobiDB-lite"/>
    </source>
</evidence>
<comment type="caution">
    <text evidence="9">The sequence shown here is derived from an EMBL/GenBank/DDBJ whole genome shotgun (WGS) entry which is preliminary data.</text>
</comment>
<dbReference type="PANTHER" id="PTHR13011:SF0">
    <property type="entry name" value="GENERAL TRANSCRIPTION FACTOR IIF SUBUNIT 1"/>
    <property type="match status" value="1"/>
</dbReference>
<name>A0A4R0RFJ3_9APHY</name>
<feature type="compositionally biased region" description="Basic and acidic residues" evidence="8">
    <location>
        <begin position="369"/>
        <end position="380"/>
    </location>
</feature>
<comment type="function">
    <text evidence="7">TFIIF is a general transcription initiation factor that binds to RNA polymerase II and helps to recruit it to the initiation complex in collaboration with TFIIB. It promotes transcription elongation.</text>
</comment>
<feature type="region of interest" description="Disordered" evidence="8">
    <location>
        <begin position="1"/>
        <end position="105"/>
    </location>
</feature>
<evidence type="ECO:0000256" key="1">
    <source>
        <dbReference type="ARBA" id="ARBA00004123"/>
    </source>
</evidence>
<feature type="compositionally biased region" description="Low complexity" evidence="8">
    <location>
        <begin position="636"/>
        <end position="648"/>
    </location>
</feature>
<keyword evidence="5 7" id="KW-0804">Transcription</keyword>
<accession>A0A4R0RFJ3</accession>
<feature type="compositionally biased region" description="Acidic residues" evidence="8">
    <location>
        <begin position="398"/>
        <end position="429"/>
    </location>
</feature>
<feature type="compositionally biased region" description="Basic and acidic residues" evidence="8">
    <location>
        <begin position="430"/>
        <end position="448"/>
    </location>
</feature>
<feature type="region of interest" description="Disordered" evidence="8">
    <location>
        <begin position="188"/>
        <end position="226"/>
    </location>
</feature>
<feature type="compositionally biased region" description="Acidic residues" evidence="8">
    <location>
        <begin position="482"/>
        <end position="505"/>
    </location>
</feature>
<evidence type="ECO:0000313" key="10">
    <source>
        <dbReference type="Proteomes" id="UP000292702"/>
    </source>
</evidence>
<dbReference type="Pfam" id="PF05793">
    <property type="entry name" value="TFIIF_alpha"/>
    <property type="match status" value="1"/>
</dbReference>
<sequence>MPPSASSLFHPKKRPLASSQAKPKTPVGTPPSSSTPPATSQSLESLPPTQPPSSNGSTTPKLNGSNPPTPNKRPRLGTRKPVGKPSASSTAEDDAKPSEPEGPFSEFRLVSSALNGWKYDVMKFDSRKVVDIMTWPAPVKLNRKDPFRKDGNDVVQQAPQAVGPMLGPDGKPVIGMDGRMVMVDANGRPIRAGDANGTASPAGSANGGANGKDKERPSKKKFQKKTKQVFLVPDEVRQLRREERYPWVLEDGQHGETWVGKMEEVAKSDTHAMFMPAANDVFKFVPAHRWYKFQKKPAHQVLSLEEAETLMSQRNKNKDAERWLLRNRAQAASDSGNVKTEGGMMSAHQGASLVHSTSQSLGPGGRRLRTTDHGGGRDLFGDDDEEGGGRGRSRELGAEGDLDELDFEEDFADDEEKIEPDGEDEEAKEIEERLKKEYKAANKTREGYIDESEEEEDDKPKLSSSHKSMQKLIKKLDNQLQGDDDDDDADPYASGEEESSDEEEPQVQTGPAIQPHEPKANSRAGSQGPSGSKTPTPSQAPPVKTESTSRATSPVPPSHGGHSVMAKRATSPKVPKLKTNGASRAGSPLAGAGSRATSPVTPSAPGAGRADSPPAPGGGDAAKAGNKRKAMDEPTSPTGGSASAGAPSKPKKRKAAPAGEITQQMLVDWLNNTPNATTKDCIQYFSPYLPKEDKHKKQAFADLVKEVAILKDGVLVLRVAYRASGGAASPPPG</sequence>
<evidence type="ECO:0000256" key="5">
    <source>
        <dbReference type="ARBA" id="ARBA00023163"/>
    </source>
</evidence>
<evidence type="ECO:0000256" key="7">
    <source>
        <dbReference type="RuleBase" id="RU366044"/>
    </source>
</evidence>
<feature type="compositionally biased region" description="Low complexity" evidence="8">
    <location>
        <begin position="23"/>
        <end position="42"/>
    </location>
</feature>
<organism evidence="9 10">
    <name type="scientific">Steccherinum ochraceum</name>
    <dbReference type="NCBI Taxonomy" id="92696"/>
    <lineage>
        <taxon>Eukaryota</taxon>
        <taxon>Fungi</taxon>
        <taxon>Dikarya</taxon>
        <taxon>Basidiomycota</taxon>
        <taxon>Agaricomycotina</taxon>
        <taxon>Agaricomycetes</taxon>
        <taxon>Polyporales</taxon>
        <taxon>Steccherinaceae</taxon>
        <taxon>Steccherinum</taxon>
    </lineage>
</organism>
<evidence type="ECO:0000256" key="6">
    <source>
        <dbReference type="ARBA" id="ARBA00023242"/>
    </source>
</evidence>
<feature type="region of interest" description="Disordered" evidence="8">
    <location>
        <begin position="331"/>
        <end position="660"/>
    </location>
</feature>
<dbReference type="GO" id="GO:0032968">
    <property type="term" value="P:positive regulation of transcription elongation by RNA polymerase II"/>
    <property type="evidence" value="ECO:0007669"/>
    <property type="project" value="InterPro"/>
</dbReference>
<comment type="subcellular location">
    <subcellularLocation>
        <location evidence="1 7">Nucleus</location>
    </subcellularLocation>
</comment>
<keyword evidence="10" id="KW-1185">Reference proteome</keyword>
<gene>
    <name evidence="9" type="ORF">EIP91_000661</name>
</gene>
<evidence type="ECO:0000313" key="9">
    <source>
        <dbReference type="EMBL" id="TCD66981.1"/>
    </source>
</evidence>
<feature type="compositionally biased region" description="Polar residues" evidence="8">
    <location>
        <begin position="52"/>
        <end position="66"/>
    </location>
</feature>
<feature type="compositionally biased region" description="Low complexity" evidence="8">
    <location>
        <begin position="195"/>
        <end position="204"/>
    </location>
</feature>
<dbReference type="Proteomes" id="UP000292702">
    <property type="component" value="Unassembled WGS sequence"/>
</dbReference>
<feature type="compositionally biased region" description="Basic residues" evidence="8">
    <location>
        <begin position="217"/>
        <end position="226"/>
    </location>
</feature>
<dbReference type="GO" id="GO:0005674">
    <property type="term" value="C:transcription factor TFIIF complex"/>
    <property type="evidence" value="ECO:0007669"/>
    <property type="project" value="TreeGrafter"/>
</dbReference>
<dbReference type="PANTHER" id="PTHR13011">
    <property type="entry name" value="TFIIF-ALPHA"/>
    <property type="match status" value="1"/>
</dbReference>
<evidence type="ECO:0000256" key="3">
    <source>
        <dbReference type="ARBA" id="ARBA00023015"/>
    </source>
</evidence>
<feature type="compositionally biased region" description="Basic and acidic residues" evidence="8">
    <location>
        <begin position="387"/>
        <end position="397"/>
    </location>
</feature>
<dbReference type="GO" id="GO:0003677">
    <property type="term" value="F:DNA binding"/>
    <property type="evidence" value="ECO:0007669"/>
    <property type="project" value="UniProtKB-KW"/>
</dbReference>
<dbReference type="GO" id="GO:0006367">
    <property type="term" value="P:transcription initiation at RNA polymerase II promoter"/>
    <property type="evidence" value="ECO:0007669"/>
    <property type="project" value="InterPro"/>
</dbReference>
<dbReference type="InterPro" id="IPR011039">
    <property type="entry name" value="TFIIF_interaction"/>
</dbReference>
<dbReference type="SUPFAM" id="SSF50916">
    <property type="entry name" value="Rap30/74 interaction domains"/>
    <property type="match status" value="1"/>
</dbReference>
<keyword evidence="4 7" id="KW-0238">DNA-binding</keyword>
<dbReference type="OrthoDB" id="76676at2759"/>
<proteinExistence type="inferred from homology"/>
<feature type="compositionally biased region" description="Polar residues" evidence="8">
    <location>
        <begin position="523"/>
        <end position="537"/>
    </location>
</feature>
<comment type="similarity">
    <text evidence="2 7">Belongs to the TFIIF alpha subunit family.</text>
</comment>
<dbReference type="InterPro" id="IPR008851">
    <property type="entry name" value="TFIIF-alpha"/>
</dbReference>
<feature type="compositionally biased region" description="Basic residues" evidence="8">
    <location>
        <begin position="72"/>
        <end position="82"/>
    </location>
</feature>
<keyword evidence="3 7" id="KW-0805">Transcription regulation</keyword>
<reference evidence="9 10" key="1">
    <citation type="submission" date="2018-11" db="EMBL/GenBank/DDBJ databases">
        <title>Genome assembly of Steccherinum ochraceum LE-BIN_3174, the white-rot fungus of the Steccherinaceae family (The Residual Polyporoid clade, Polyporales, Basidiomycota).</title>
        <authorList>
            <person name="Fedorova T.V."/>
            <person name="Glazunova O.A."/>
            <person name="Landesman E.O."/>
            <person name="Moiseenko K.V."/>
            <person name="Psurtseva N.V."/>
            <person name="Savinova O.S."/>
            <person name="Shakhova N.V."/>
            <person name="Tyazhelova T.V."/>
            <person name="Vasina D.V."/>
        </authorList>
    </citation>
    <scope>NUCLEOTIDE SEQUENCE [LARGE SCALE GENOMIC DNA]</scope>
    <source>
        <strain evidence="9 10">LE-BIN_3174</strain>
    </source>
</reference>
<protein>
    <recommendedName>
        <fullName evidence="7">Transcription initiation factor IIF subunit alpha</fullName>
    </recommendedName>
</protein>
<dbReference type="EMBL" id="RWJN01000114">
    <property type="protein sequence ID" value="TCD66981.1"/>
    <property type="molecule type" value="Genomic_DNA"/>
</dbReference>
<dbReference type="STRING" id="92696.A0A4R0RFJ3"/>
<dbReference type="AlphaFoldDB" id="A0A4R0RFJ3"/>
<evidence type="ECO:0000256" key="4">
    <source>
        <dbReference type="ARBA" id="ARBA00023125"/>
    </source>
</evidence>
<keyword evidence="6 7" id="KW-0539">Nucleus</keyword>
<dbReference type="GO" id="GO:0016251">
    <property type="term" value="F:RNA polymerase II general transcription initiation factor activity"/>
    <property type="evidence" value="ECO:0007669"/>
    <property type="project" value="TreeGrafter"/>
</dbReference>
<evidence type="ECO:0000256" key="2">
    <source>
        <dbReference type="ARBA" id="ARBA00005249"/>
    </source>
</evidence>
<feature type="compositionally biased region" description="Low complexity" evidence="8">
    <location>
        <begin position="603"/>
        <end position="612"/>
    </location>
</feature>